<dbReference type="InterPro" id="IPR052168">
    <property type="entry name" value="Cytochrome_b561_oxidase"/>
</dbReference>
<comment type="subcellular location">
    <subcellularLocation>
        <location evidence="2">Cell membrane</location>
        <topology evidence="2">Multi-pass membrane protein</topology>
    </subcellularLocation>
</comment>
<dbReference type="InterPro" id="IPR016174">
    <property type="entry name" value="Di-haem_cyt_TM"/>
</dbReference>
<evidence type="ECO:0000256" key="3">
    <source>
        <dbReference type="ARBA" id="ARBA00022448"/>
    </source>
</evidence>
<dbReference type="PANTHER" id="PTHR30529">
    <property type="entry name" value="CYTOCHROME B561"/>
    <property type="match status" value="1"/>
</dbReference>
<keyword evidence="6 13" id="KW-0812">Transmembrane</keyword>
<protein>
    <submittedName>
        <fullName evidence="15">Cytochrome b</fullName>
    </submittedName>
</protein>
<sequence>MGNTDRQFGPVARALHWWSALLVIGAIALIEAKGWFEKGSDTRALLGLLHMQAGALILLLTVPRIVWRFTQPLPPITPAPPPWQDGLAHLMHFVFYAALIALPVSGVLMKQAHGDAVVLLGMSLPALIAPDPGLREYLHELHELLGNAMIALIVAHVAAAVVHHRVQRDDTLTRMLPGKG</sequence>
<evidence type="ECO:0000259" key="14">
    <source>
        <dbReference type="Pfam" id="PF01292"/>
    </source>
</evidence>
<feature type="transmembrane region" description="Helical" evidence="13">
    <location>
        <begin position="116"/>
        <end position="132"/>
    </location>
</feature>
<keyword evidence="11 13" id="KW-0472">Membrane</keyword>
<evidence type="ECO:0000313" key="15">
    <source>
        <dbReference type="EMBL" id="QSI77140.1"/>
    </source>
</evidence>
<keyword evidence="9 13" id="KW-1133">Transmembrane helix</keyword>
<organism evidence="15 16">
    <name type="scientific">Niveibacterium microcysteis</name>
    <dbReference type="NCBI Taxonomy" id="2811415"/>
    <lineage>
        <taxon>Bacteria</taxon>
        <taxon>Pseudomonadati</taxon>
        <taxon>Pseudomonadota</taxon>
        <taxon>Betaproteobacteria</taxon>
        <taxon>Rhodocyclales</taxon>
        <taxon>Rhodocyclaceae</taxon>
        <taxon>Niveibacterium</taxon>
    </lineage>
</organism>
<evidence type="ECO:0000256" key="4">
    <source>
        <dbReference type="ARBA" id="ARBA00022475"/>
    </source>
</evidence>
<feature type="transmembrane region" description="Helical" evidence="13">
    <location>
        <begin position="44"/>
        <end position="67"/>
    </location>
</feature>
<evidence type="ECO:0000256" key="13">
    <source>
        <dbReference type="SAM" id="Phobius"/>
    </source>
</evidence>
<evidence type="ECO:0000256" key="7">
    <source>
        <dbReference type="ARBA" id="ARBA00022723"/>
    </source>
</evidence>
<keyword evidence="5" id="KW-0349">Heme</keyword>
<feature type="transmembrane region" description="Helical" evidence="13">
    <location>
        <begin position="144"/>
        <end position="162"/>
    </location>
</feature>
<keyword evidence="3" id="KW-0813">Transport</keyword>
<accession>A0ABX7M9J2</accession>
<keyword evidence="7" id="KW-0479">Metal-binding</keyword>
<keyword evidence="4" id="KW-1003">Cell membrane</keyword>
<dbReference type="PANTHER" id="PTHR30529:SF3">
    <property type="entry name" value="CYTOCHROME B561 HOMOLOG 1"/>
    <property type="match status" value="1"/>
</dbReference>
<dbReference type="Pfam" id="PF01292">
    <property type="entry name" value="Ni_hydr_CYTB"/>
    <property type="match status" value="1"/>
</dbReference>
<evidence type="ECO:0000256" key="2">
    <source>
        <dbReference type="ARBA" id="ARBA00004651"/>
    </source>
</evidence>
<evidence type="ECO:0000313" key="16">
    <source>
        <dbReference type="Proteomes" id="UP000663570"/>
    </source>
</evidence>
<dbReference type="SUPFAM" id="SSF81342">
    <property type="entry name" value="Transmembrane di-heme cytochromes"/>
    <property type="match status" value="1"/>
</dbReference>
<dbReference type="RefSeq" id="WP_206254674.1">
    <property type="nucleotide sequence ID" value="NZ_CP071060.1"/>
</dbReference>
<comment type="similarity">
    <text evidence="12">Belongs to the cytochrome b561 family.</text>
</comment>
<evidence type="ECO:0000256" key="1">
    <source>
        <dbReference type="ARBA" id="ARBA00001970"/>
    </source>
</evidence>
<feature type="transmembrane region" description="Helical" evidence="13">
    <location>
        <begin position="87"/>
        <end position="109"/>
    </location>
</feature>
<evidence type="ECO:0000256" key="11">
    <source>
        <dbReference type="ARBA" id="ARBA00023136"/>
    </source>
</evidence>
<evidence type="ECO:0000256" key="12">
    <source>
        <dbReference type="ARBA" id="ARBA00037975"/>
    </source>
</evidence>
<dbReference type="InterPro" id="IPR011577">
    <property type="entry name" value="Cyt_b561_bac/Ni-Hgenase"/>
</dbReference>
<feature type="transmembrane region" description="Helical" evidence="13">
    <location>
        <begin position="15"/>
        <end position="32"/>
    </location>
</feature>
<dbReference type="Proteomes" id="UP000663570">
    <property type="component" value="Chromosome"/>
</dbReference>
<name>A0ABX7M9J2_9RHOO</name>
<comment type="cofactor">
    <cofactor evidence="1">
        <name>heme b</name>
        <dbReference type="ChEBI" id="CHEBI:60344"/>
    </cofactor>
</comment>
<evidence type="ECO:0000256" key="6">
    <source>
        <dbReference type="ARBA" id="ARBA00022692"/>
    </source>
</evidence>
<keyword evidence="10" id="KW-0408">Iron</keyword>
<keyword evidence="8" id="KW-0249">Electron transport</keyword>
<dbReference type="EMBL" id="CP071060">
    <property type="protein sequence ID" value="QSI77140.1"/>
    <property type="molecule type" value="Genomic_DNA"/>
</dbReference>
<evidence type="ECO:0000256" key="8">
    <source>
        <dbReference type="ARBA" id="ARBA00022982"/>
    </source>
</evidence>
<proteinExistence type="inferred from homology"/>
<evidence type="ECO:0000256" key="5">
    <source>
        <dbReference type="ARBA" id="ARBA00022617"/>
    </source>
</evidence>
<gene>
    <name evidence="15" type="ORF">JY500_00370</name>
</gene>
<feature type="domain" description="Cytochrome b561 bacterial/Ni-hydrogenase" evidence="14">
    <location>
        <begin position="8"/>
        <end position="178"/>
    </location>
</feature>
<evidence type="ECO:0000256" key="10">
    <source>
        <dbReference type="ARBA" id="ARBA00023004"/>
    </source>
</evidence>
<dbReference type="Gene3D" id="1.20.950.20">
    <property type="entry name" value="Transmembrane di-heme cytochromes, Chain C"/>
    <property type="match status" value="1"/>
</dbReference>
<evidence type="ECO:0000256" key="9">
    <source>
        <dbReference type="ARBA" id="ARBA00022989"/>
    </source>
</evidence>
<reference evidence="15 16" key="1">
    <citation type="submission" date="2021-02" db="EMBL/GenBank/DDBJ databases">
        <title>Niveibacterium changnyeongensis HC41.</title>
        <authorList>
            <person name="Kang M."/>
        </authorList>
    </citation>
    <scope>NUCLEOTIDE SEQUENCE [LARGE SCALE GENOMIC DNA]</scope>
    <source>
        <strain evidence="15 16">HC41</strain>
    </source>
</reference>
<keyword evidence="16" id="KW-1185">Reference proteome</keyword>